<protein>
    <recommendedName>
        <fullName evidence="3">Endonuclease/exonuclease/phosphatase domain-containing protein</fullName>
    </recommendedName>
</protein>
<dbReference type="OrthoDB" id="1001832at2759"/>
<dbReference type="PANTHER" id="PTHR33710:SF77">
    <property type="entry name" value="DNASE I-LIKE SUPERFAMILY PROTEIN"/>
    <property type="match status" value="1"/>
</dbReference>
<reference evidence="1 2" key="1">
    <citation type="journal article" date="2019" name="Genome Biol. Evol.">
        <title>Insights into the evolution of the New World diploid cottons (Gossypium, subgenus Houzingenia) based on genome sequencing.</title>
        <authorList>
            <person name="Grover C.E."/>
            <person name="Arick M.A. 2nd"/>
            <person name="Thrash A."/>
            <person name="Conover J.L."/>
            <person name="Sanders W.S."/>
            <person name="Peterson D.G."/>
            <person name="Frelichowski J.E."/>
            <person name="Scheffler J.A."/>
            <person name="Scheffler B.E."/>
            <person name="Wendel J.F."/>
        </authorList>
    </citation>
    <scope>NUCLEOTIDE SEQUENCE [LARGE SCALE GENOMIC DNA]</scope>
    <source>
        <strain evidence="1">57</strain>
        <tissue evidence="1">Leaf</tissue>
    </source>
</reference>
<keyword evidence="2" id="KW-1185">Reference proteome</keyword>
<dbReference type="PANTHER" id="PTHR33710">
    <property type="entry name" value="BNAC02G09200D PROTEIN"/>
    <property type="match status" value="1"/>
</dbReference>
<feature type="non-terminal residue" evidence="1">
    <location>
        <position position="223"/>
    </location>
</feature>
<gene>
    <name evidence="1" type="ORF">Goklo_014222</name>
</gene>
<organism evidence="1 2">
    <name type="scientific">Gossypium klotzschianum</name>
    <dbReference type="NCBI Taxonomy" id="34286"/>
    <lineage>
        <taxon>Eukaryota</taxon>
        <taxon>Viridiplantae</taxon>
        <taxon>Streptophyta</taxon>
        <taxon>Embryophyta</taxon>
        <taxon>Tracheophyta</taxon>
        <taxon>Spermatophyta</taxon>
        <taxon>Magnoliopsida</taxon>
        <taxon>eudicotyledons</taxon>
        <taxon>Gunneridae</taxon>
        <taxon>Pentapetalae</taxon>
        <taxon>rosids</taxon>
        <taxon>malvids</taxon>
        <taxon>Malvales</taxon>
        <taxon>Malvaceae</taxon>
        <taxon>Malvoideae</taxon>
        <taxon>Gossypium</taxon>
    </lineage>
</organism>
<dbReference type="Gene3D" id="3.60.10.10">
    <property type="entry name" value="Endonuclease/exonuclease/phosphatase"/>
    <property type="match status" value="1"/>
</dbReference>
<dbReference type="InterPro" id="IPR036691">
    <property type="entry name" value="Endo/exonu/phosph_ase_sf"/>
</dbReference>
<accession>A0A7J8U734</accession>
<dbReference type="Proteomes" id="UP000593573">
    <property type="component" value="Unassembled WGS sequence"/>
</dbReference>
<sequence length="223" mass="25117">MPLILGDFPIAQNRETVNRENIGDRSRVSSSCAMNNYALFSHFNPIYKGNSEVPVSIEKSILYSNKHSVVVFKENVQPNSLGDMGEGQATEVASGFADIGVRIIGGKFNGGQRGKKLNRTIRFNGPSFTWQRAGTFERLDRALGNEAWVQAFSNWMVTRLTRLKSDHQPLIINFNPALPLPKGRSFKFLMGWAQHPSFNFVNENWKYNGDMFESLLNLIASLK</sequence>
<dbReference type="SUPFAM" id="SSF56219">
    <property type="entry name" value="DNase I-like"/>
    <property type="match status" value="1"/>
</dbReference>
<dbReference type="AlphaFoldDB" id="A0A7J8U734"/>
<evidence type="ECO:0000313" key="2">
    <source>
        <dbReference type="Proteomes" id="UP000593573"/>
    </source>
</evidence>
<evidence type="ECO:0000313" key="1">
    <source>
        <dbReference type="EMBL" id="MBA0646245.1"/>
    </source>
</evidence>
<comment type="caution">
    <text evidence="1">The sequence shown here is derived from an EMBL/GenBank/DDBJ whole genome shotgun (WGS) entry which is preliminary data.</text>
</comment>
<proteinExistence type="predicted"/>
<evidence type="ECO:0008006" key="3">
    <source>
        <dbReference type="Google" id="ProtNLM"/>
    </source>
</evidence>
<dbReference type="EMBL" id="JABFAB010000004">
    <property type="protein sequence ID" value="MBA0646245.1"/>
    <property type="molecule type" value="Genomic_DNA"/>
</dbReference>
<name>A0A7J8U734_9ROSI</name>